<accession>A0ABQ5JPR1</accession>
<dbReference type="Proteomes" id="UP001628078">
    <property type="component" value="Unassembled WGS sequence"/>
</dbReference>
<dbReference type="RefSeq" id="WP_407884783.1">
    <property type="nucleotide sequence ID" value="NZ_BQXO01000007.1"/>
</dbReference>
<reference evidence="1 2" key="1">
    <citation type="submission" date="2022-03" db="EMBL/GenBank/DDBJ databases">
        <title>Draft genome sequence of Furfurilactobacillus curtus JCM 31185.</title>
        <authorList>
            <person name="Suzuki S."/>
            <person name="Endo A."/>
            <person name="Kajikawa A."/>
        </authorList>
    </citation>
    <scope>NUCLEOTIDE SEQUENCE [LARGE SCALE GENOMIC DNA]</scope>
    <source>
        <strain evidence="1 2">JCM 31185</strain>
    </source>
</reference>
<name>A0ABQ5JPR1_9LACO</name>
<proteinExistence type="predicted"/>
<dbReference type="EMBL" id="BQXO01000007">
    <property type="protein sequence ID" value="GKT06543.1"/>
    <property type="molecule type" value="Genomic_DNA"/>
</dbReference>
<evidence type="ECO:0000313" key="2">
    <source>
        <dbReference type="Proteomes" id="UP001628078"/>
    </source>
</evidence>
<evidence type="ECO:0008006" key="3">
    <source>
        <dbReference type="Google" id="ProtNLM"/>
    </source>
</evidence>
<sequence length="160" mass="17980">MDIQVADFLTAIKDETYAAYADTATFAQLNDTPTEVMQASFDFALKQLQAGKLFQARVDVTGFHDVEINVRLESSVINLPFAYVNEIDKMLDADAVLPVNVYMIFDSPAINVSKMRIDMASSVQAFLDDNESVTEKVIDWLREQVERLTIAEADDEEQTD</sequence>
<protein>
    <recommendedName>
        <fullName evidence="3">DUF302 domain-containing protein</fullName>
    </recommendedName>
</protein>
<organism evidence="1 2">
    <name type="scientific">Furfurilactobacillus curtus</name>
    <dbReference type="NCBI Taxonomy" id="1746200"/>
    <lineage>
        <taxon>Bacteria</taxon>
        <taxon>Bacillati</taxon>
        <taxon>Bacillota</taxon>
        <taxon>Bacilli</taxon>
        <taxon>Lactobacillales</taxon>
        <taxon>Lactobacillaceae</taxon>
        <taxon>Furfurilactobacillus</taxon>
    </lineage>
</organism>
<gene>
    <name evidence="1" type="ORF">JCM31185_18300</name>
</gene>
<evidence type="ECO:0000313" key="1">
    <source>
        <dbReference type="EMBL" id="GKT06543.1"/>
    </source>
</evidence>
<comment type="caution">
    <text evidence="1">The sequence shown here is derived from an EMBL/GenBank/DDBJ whole genome shotgun (WGS) entry which is preliminary data.</text>
</comment>
<keyword evidence="2" id="KW-1185">Reference proteome</keyword>